<protein>
    <submittedName>
        <fullName evidence="4">Resolvase</fullName>
    </submittedName>
</protein>
<sequence length="231" mass="26517">MIYGYARISTNKQDISRQIRNMIAFDKHIKIYQEVFTGTKTTARVEFQKLLRKVQTGDTIVFDSVSRMSRNAEEGFALYKKLFEQGVSLVFLNERYIDTDVYAKAKENLVPMTGGDVDVILEGVNAYLMKLAERQVQLAFEQAQKERDDLAERTRQGLETARLNGKTLGRQAGTRLATRKSDTCKKKMLEHCRAFGGTVSDKDLIKMLDIDKNKFYRYKRALKAEAMRDAS</sequence>
<dbReference type="SMART" id="SM00857">
    <property type="entry name" value="Resolvase"/>
    <property type="match status" value="1"/>
</dbReference>
<dbReference type="InterPro" id="IPR036162">
    <property type="entry name" value="Resolvase-like_N_sf"/>
</dbReference>
<dbReference type="CDD" id="cd03768">
    <property type="entry name" value="SR_ResInv"/>
    <property type="match status" value="1"/>
</dbReference>
<dbReference type="PANTHER" id="PTHR30461:SF2">
    <property type="entry name" value="SERINE RECOMBINASE PINE-RELATED"/>
    <property type="match status" value="1"/>
</dbReference>
<evidence type="ECO:0000313" key="4">
    <source>
        <dbReference type="EMBL" id="KGJ51418.1"/>
    </source>
</evidence>
<dbReference type="Proteomes" id="UP000030008">
    <property type="component" value="Unassembled WGS sequence"/>
</dbReference>
<dbReference type="GO" id="GO:0003677">
    <property type="term" value="F:DNA binding"/>
    <property type="evidence" value="ECO:0007669"/>
    <property type="project" value="UniProtKB-KW"/>
</dbReference>
<proteinExistence type="predicted"/>
<dbReference type="Gene3D" id="3.40.50.1390">
    <property type="entry name" value="Resolvase, N-terminal catalytic domain"/>
    <property type="match status" value="1"/>
</dbReference>
<evidence type="ECO:0000259" key="3">
    <source>
        <dbReference type="PROSITE" id="PS51736"/>
    </source>
</evidence>
<dbReference type="InterPro" id="IPR006119">
    <property type="entry name" value="Resolv_N"/>
</dbReference>
<dbReference type="EMBL" id="JQIF01000113">
    <property type="protein sequence ID" value="KGJ51418.1"/>
    <property type="molecule type" value="Genomic_DNA"/>
</dbReference>
<name>A0A099I3I8_CLOIN</name>
<dbReference type="AlphaFoldDB" id="A0A099I3I8"/>
<feature type="domain" description="Resolvase/invertase-type recombinase catalytic" evidence="3">
    <location>
        <begin position="1"/>
        <end position="165"/>
    </location>
</feature>
<dbReference type="GO" id="GO:0000150">
    <property type="term" value="F:DNA strand exchange activity"/>
    <property type="evidence" value="ECO:0007669"/>
    <property type="project" value="InterPro"/>
</dbReference>
<dbReference type="Pfam" id="PF00239">
    <property type="entry name" value="Resolvase"/>
    <property type="match status" value="1"/>
</dbReference>
<gene>
    <name evidence="4" type="ORF">CIAN88_20860</name>
</gene>
<accession>A0A099I3I8</accession>
<comment type="caution">
    <text evidence="4">The sequence shown here is derived from an EMBL/GenBank/DDBJ whole genome shotgun (WGS) entry which is preliminary data.</text>
</comment>
<dbReference type="SUPFAM" id="SSF53041">
    <property type="entry name" value="Resolvase-like"/>
    <property type="match status" value="1"/>
</dbReference>
<evidence type="ECO:0000313" key="5">
    <source>
        <dbReference type="Proteomes" id="UP000030008"/>
    </source>
</evidence>
<dbReference type="InterPro" id="IPR050639">
    <property type="entry name" value="SSR_resolvase"/>
</dbReference>
<keyword evidence="1" id="KW-0238">DNA-binding</keyword>
<keyword evidence="2" id="KW-0233">DNA recombination</keyword>
<organism evidence="4 5">
    <name type="scientific">Clostridium innocuum</name>
    <dbReference type="NCBI Taxonomy" id="1522"/>
    <lineage>
        <taxon>Bacteria</taxon>
        <taxon>Bacillati</taxon>
        <taxon>Bacillota</taxon>
        <taxon>Clostridia</taxon>
        <taxon>Eubacteriales</taxon>
        <taxon>Clostridiaceae</taxon>
        <taxon>Clostridium</taxon>
    </lineage>
</organism>
<dbReference type="PROSITE" id="PS51736">
    <property type="entry name" value="RECOMBINASES_3"/>
    <property type="match status" value="1"/>
</dbReference>
<dbReference type="PANTHER" id="PTHR30461">
    <property type="entry name" value="DNA-INVERTASE FROM LAMBDOID PROPHAGE"/>
    <property type="match status" value="1"/>
</dbReference>
<evidence type="ECO:0000256" key="2">
    <source>
        <dbReference type="ARBA" id="ARBA00023172"/>
    </source>
</evidence>
<reference evidence="4 5" key="1">
    <citation type="submission" date="2014-08" db="EMBL/GenBank/DDBJ databases">
        <title>Clostridium innocuum, an unnegligible vancomycin-resistant pathogen causing extra-intestinal infections.</title>
        <authorList>
            <person name="Feng Y."/>
            <person name="Chiu C.-H."/>
        </authorList>
    </citation>
    <scope>NUCLEOTIDE SEQUENCE [LARGE SCALE GENOMIC DNA]</scope>
    <source>
        <strain evidence="4 5">AN88</strain>
    </source>
</reference>
<dbReference type="RefSeq" id="WP_044907941.1">
    <property type="nucleotide sequence ID" value="NZ_JQIF01000113.1"/>
</dbReference>
<evidence type="ECO:0000256" key="1">
    <source>
        <dbReference type="ARBA" id="ARBA00023125"/>
    </source>
</evidence>